<keyword evidence="4" id="KW-1185">Reference proteome</keyword>
<feature type="compositionally biased region" description="Basic and acidic residues" evidence="1">
    <location>
        <begin position="51"/>
        <end position="65"/>
    </location>
</feature>
<feature type="chain" id="PRO_5046038849" description="DUF4185 domain-containing protein" evidence="2">
    <location>
        <begin position="23"/>
        <end position="393"/>
    </location>
</feature>
<evidence type="ECO:0000313" key="4">
    <source>
        <dbReference type="Proteomes" id="UP001230156"/>
    </source>
</evidence>
<evidence type="ECO:0008006" key="5">
    <source>
        <dbReference type="Google" id="ProtNLM"/>
    </source>
</evidence>
<feature type="signal peptide" evidence="2">
    <location>
        <begin position="1"/>
        <end position="22"/>
    </location>
</feature>
<protein>
    <recommendedName>
        <fullName evidence="5">DUF4185 domain-containing protein</fullName>
    </recommendedName>
</protein>
<proteinExistence type="predicted"/>
<name>A0ABU0YSI3_9PROT</name>
<dbReference type="EMBL" id="JAUYVI010000006">
    <property type="protein sequence ID" value="MDQ7249788.1"/>
    <property type="molecule type" value="Genomic_DNA"/>
</dbReference>
<organism evidence="3 4">
    <name type="scientific">Dongia sedimenti</name>
    <dbReference type="NCBI Taxonomy" id="3064282"/>
    <lineage>
        <taxon>Bacteria</taxon>
        <taxon>Pseudomonadati</taxon>
        <taxon>Pseudomonadota</taxon>
        <taxon>Alphaproteobacteria</taxon>
        <taxon>Rhodospirillales</taxon>
        <taxon>Dongiaceae</taxon>
        <taxon>Dongia</taxon>
    </lineage>
</organism>
<gene>
    <name evidence="3" type="ORF">Q8A70_19015</name>
</gene>
<evidence type="ECO:0000313" key="3">
    <source>
        <dbReference type="EMBL" id="MDQ7249788.1"/>
    </source>
</evidence>
<keyword evidence="2" id="KW-0732">Signal</keyword>
<reference evidence="4" key="1">
    <citation type="submission" date="2023-08" db="EMBL/GenBank/DDBJ databases">
        <title>Rhodospirillaceae gen. nov., a novel taxon isolated from the Yangtze River Yuezi River estuary sludge.</title>
        <authorList>
            <person name="Ruan L."/>
        </authorList>
    </citation>
    <scope>NUCLEOTIDE SEQUENCE [LARGE SCALE GENOMIC DNA]</scope>
    <source>
        <strain evidence="4">R-7</strain>
    </source>
</reference>
<dbReference type="Proteomes" id="UP001230156">
    <property type="component" value="Unassembled WGS sequence"/>
</dbReference>
<dbReference type="RefSeq" id="WP_379958184.1">
    <property type="nucleotide sequence ID" value="NZ_JAUYVI010000006.1"/>
</dbReference>
<comment type="caution">
    <text evidence="3">The sequence shown here is derived from an EMBL/GenBank/DDBJ whole genome shotgun (WGS) entry which is preliminary data.</text>
</comment>
<sequence>MRFLCVFALLGCAALCAGPRTAAADYVVYYATVSCDAAQHTATITLGQSESEPRPPEPPENRRLNADPTQDQSFELQGASGPGDCHLTPDILLRAKVGEGHAMPYGMCGADPAVWLSVWVDQRKWLSAFHIAGSCAEEVLSKIVVTPDEIRTCTWPAESHDPETCTVKKAAELPADVDYDEFSAVAGQNPPGTVKVEYAEDTELCNAVVTRQDNEFGQPDWQVDVPNDAKGKLFIDYQGGLYEYSGGFTHDLFDIDNSGTPRMIYGFHPSNHANDADMYFLSPGAAVDQAWPKISEKMLYAGSAYIFPLSFGKCGNHPCGPADDPEEGAIGFRHYPIEIRFRYLHETPFVWRGASYFLLNSMDSDAEHLYAVLKPNPKGFDETCILNKVPETY</sequence>
<feature type="region of interest" description="Disordered" evidence="1">
    <location>
        <begin position="44"/>
        <end position="67"/>
    </location>
</feature>
<accession>A0ABU0YSI3</accession>
<evidence type="ECO:0000256" key="1">
    <source>
        <dbReference type="SAM" id="MobiDB-lite"/>
    </source>
</evidence>
<evidence type="ECO:0000256" key="2">
    <source>
        <dbReference type="SAM" id="SignalP"/>
    </source>
</evidence>